<name>A0A7S3J5J3_9SPIT</name>
<dbReference type="AlphaFoldDB" id="A0A7S3J5J3"/>
<organism evidence="2">
    <name type="scientific">Euplotes harpa</name>
    <dbReference type="NCBI Taxonomy" id="151035"/>
    <lineage>
        <taxon>Eukaryota</taxon>
        <taxon>Sar</taxon>
        <taxon>Alveolata</taxon>
        <taxon>Ciliophora</taxon>
        <taxon>Intramacronucleata</taxon>
        <taxon>Spirotrichea</taxon>
        <taxon>Hypotrichia</taxon>
        <taxon>Euplotida</taxon>
        <taxon>Euplotidae</taxon>
        <taxon>Euplotes</taxon>
    </lineage>
</organism>
<reference evidence="2" key="1">
    <citation type="submission" date="2021-01" db="EMBL/GenBank/DDBJ databases">
        <authorList>
            <person name="Corre E."/>
            <person name="Pelletier E."/>
            <person name="Niang G."/>
            <person name="Scheremetjew M."/>
            <person name="Finn R."/>
            <person name="Kale V."/>
            <person name="Holt S."/>
            <person name="Cochrane G."/>
            <person name="Meng A."/>
            <person name="Brown T."/>
            <person name="Cohen L."/>
        </authorList>
    </citation>
    <scope>NUCLEOTIDE SEQUENCE</scope>
    <source>
        <strain evidence="2">FSP1.4</strain>
    </source>
</reference>
<evidence type="ECO:0000256" key="1">
    <source>
        <dbReference type="SAM" id="MobiDB-lite"/>
    </source>
</evidence>
<accession>A0A7S3J5J3</accession>
<dbReference type="EMBL" id="HBII01012295">
    <property type="protein sequence ID" value="CAE0346342.1"/>
    <property type="molecule type" value="Transcribed_RNA"/>
</dbReference>
<sequence>MSGPGWCGQSAFIPRKSKSVKAEDKSMGALKDVLKQVRMKVKKAREDKCAVVEVGKKRKREIGEGLGDVGVIERKEKRWKTAEGWEEKEEVKPPSEDSQIEMVKLKLQQKARLYDQLILSGGGKNQTQDKEDEGEGDYLVNFEEKQEETLNQQQSAGLNDEFHKYKIKKKK</sequence>
<protein>
    <submittedName>
        <fullName evidence="2">Uncharacterized protein</fullName>
    </submittedName>
</protein>
<gene>
    <name evidence="2" type="ORF">EHAR0213_LOCUS5252</name>
</gene>
<feature type="region of interest" description="Disordered" evidence="1">
    <location>
        <begin position="146"/>
        <end position="171"/>
    </location>
</feature>
<proteinExistence type="predicted"/>
<evidence type="ECO:0000313" key="2">
    <source>
        <dbReference type="EMBL" id="CAE0346342.1"/>
    </source>
</evidence>